<sequence>MSVSDKFLKNSSTLCDCALDDSFIDKSKIRYIVDKIPKVTLRSLGEGDFKNGINKLIEFDTSEIEKQSLGKILYNKTNSVKVPAVFELLCEIFNNTDYVARLKSFHATTEDYYNKVATNYGLTRDEFRRQVKLFLPYAKLERLYQLCKQESAADIEQAALEVEECILYPQLYREECALILRNIYRSEEAVLISYDVVPAQGLPGHLGQYFKIQLRARIGTEMKTHHLFAKAVNTSNSEVAEFSLLPYRKERFFFESLLESCKELGMEGLTDFCPKCYFVSDNMLIFEDISVEGYNPWDFHIPVSYNWLSATVRKLAKLHAMSIIFEERLSEKMGRTVRLDEEYPEGVREASPHDDDGEKYKPLRDACRVCISEYCLSKFPEVPKKLQMDVLKEKISNACDMMGKVKLKSDKIRNVLNHGDLWGANIMYREDKDTGSSSTYLIDFQMTRYCPPSVDLMFLLYTNTDRATRLKHLKGLIELYYKELTQICRYYDCNIECIFKFDQLMESCREIEPAAICVAIRYCQIMLMPKQFKKELLSDNERSRAFFSGDRSRELEKVWSYEPLQTRIGGLIEDIVQIYESEI</sequence>
<gene>
    <name evidence="2" type="ORF">CALMAC_LOCUS4855</name>
</gene>
<dbReference type="SMART" id="SM00587">
    <property type="entry name" value="CHK"/>
    <property type="match status" value="1"/>
</dbReference>
<evidence type="ECO:0000313" key="2">
    <source>
        <dbReference type="EMBL" id="VEN40818.1"/>
    </source>
</evidence>
<protein>
    <recommendedName>
        <fullName evidence="1">CHK kinase-like domain-containing protein</fullName>
    </recommendedName>
</protein>
<evidence type="ECO:0000259" key="1">
    <source>
        <dbReference type="SMART" id="SM00587"/>
    </source>
</evidence>
<dbReference type="InterPro" id="IPR011009">
    <property type="entry name" value="Kinase-like_dom_sf"/>
</dbReference>
<organism evidence="2 3">
    <name type="scientific">Callosobruchus maculatus</name>
    <name type="common">Southern cowpea weevil</name>
    <name type="synonym">Pulse bruchid</name>
    <dbReference type="NCBI Taxonomy" id="64391"/>
    <lineage>
        <taxon>Eukaryota</taxon>
        <taxon>Metazoa</taxon>
        <taxon>Ecdysozoa</taxon>
        <taxon>Arthropoda</taxon>
        <taxon>Hexapoda</taxon>
        <taxon>Insecta</taxon>
        <taxon>Pterygota</taxon>
        <taxon>Neoptera</taxon>
        <taxon>Endopterygota</taxon>
        <taxon>Coleoptera</taxon>
        <taxon>Polyphaga</taxon>
        <taxon>Cucujiformia</taxon>
        <taxon>Chrysomeloidea</taxon>
        <taxon>Chrysomelidae</taxon>
        <taxon>Bruchinae</taxon>
        <taxon>Bruchini</taxon>
        <taxon>Callosobruchus</taxon>
    </lineage>
</organism>
<feature type="domain" description="CHK kinase-like" evidence="1">
    <location>
        <begin position="284"/>
        <end position="490"/>
    </location>
</feature>
<keyword evidence="3" id="KW-1185">Reference proteome</keyword>
<dbReference type="Proteomes" id="UP000410492">
    <property type="component" value="Unassembled WGS sequence"/>
</dbReference>
<dbReference type="EMBL" id="CAACVG010006657">
    <property type="protein sequence ID" value="VEN40818.1"/>
    <property type="molecule type" value="Genomic_DNA"/>
</dbReference>
<reference evidence="2 3" key="1">
    <citation type="submission" date="2019-01" db="EMBL/GenBank/DDBJ databases">
        <authorList>
            <person name="Sayadi A."/>
        </authorList>
    </citation>
    <scope>NUCLEOTIDE SEQUENCE [LARGE SCALE GENOMIC DNA]</scope>
</reference>
<evidence type="ECO:0000313" key="3">
    <source>
        <dbReference type="Proteomes" id="UP000410492"/>
    </source>
</evidence>
<dbReference type="PANTHER" id="PTHR11012:SF48">
    <property type="entry name" value="CHK KINASE-LIKE DOMAIN-CONTAINING PROTEIN-RELATED"/>
    <property type="match status" value="1"/>
</dbReference>
<dbReference type="PANTHER" id="PTHR11012">
    <property type="entry name" value="PROTEIN KINASE-LIKE DOMAIN-CONTAINING"/>
    <property type="match status" value="1"/>
</dbReference>
<name>A0A653BYW9_CALMS</name>
<proteinExistence type="predicted"/>
<dbReference type="InterPro" id="IPR015897">
    <property type="entry name" value="CHK_kinase-like"/>
</dbReference>
<dbReference type="SUPFAM" id="SSF56112">
    <property type="entry name" value="Protein kinase-like (PK-like)"/>
    <property type="match status" value="1"/>
</dbReference>
<dbReference type="Pfam" id="PF02958">
    <property type="entry name" value="EcKL"/>
    <property type="match status" value="1"/>
</dbReference>
<dbReference type="InterPro" id="IPR004119">
    <property type="entry name" value="EcKL"/>
</dbReference>
<accession>A0A653BYW9</accession>
<dbReference type="AlphaFoldDB" id="A0A653BYW9"/>
<dbReference type="OrthoDB" id="190089at2759"/>
<dbReference type="Gene3D" id="3.90.1200.10">
    <property type="match status" value="1"/>
</dbReference>